<feature type="compositionally biased region" description="Low complexity" evidence="8">
    <location>
        <begin position="308"/>
        <end position="330"/>
    </location>
</feature>
<evidence type="ECO:0000313" key="10">
    <source>
        <dbReference type="EMBL" id="PWY96838.1"/>
    </source>
</evidence>
<evidence type="ECO:0000259" key="9">
    <source>
        <dbReference type="PROSITE" id="PS50048"/>
    </source>
</evidence>
<evidence type="ECO:0000256" key="3">
    <source>
        <dbReference type="ARBA" id="ARBA00023015"/>
    </source>
</evidence>
<feature type="compositionally biased region" description="Polar residues" evidence="8">
    <location>
        <begin position="129"/>
        <end position="143"/>
    </location>
</feature>
<feature type="compositionally biased region" description="Low complexity" evidence="8">
    <location>
        <begin position="349"/>
        <end position="360"/>
    </location>
</feature>
<dbReference type="OrthoDB" id="5575144at2759"/>
<keyword evidence="11" id="KW-1185">Reference proteome</keyword>
<dbReference type="PANTHER" id="PTHR47659:SF7">
    <property type="entry name" value="FUNGAL TRANSCRIPTIONAL REGULATORY PROTEIN, N-TERMINAL DOMAIN-CONTAINING PROTEIN"/>
    <property type="match status" value="1"/>
</dbReference>
<dbReference type="EMBL" id="KZ819257">
    <property type="protein sequence ID" value="PWY96838.1"/>
    <property type="molecule type" value="Genomic_DNA"/>
</dbReference>
<dbReference type="STRING" id="1882483.A0A317XH86"/>
<dbReference type="CDD" id="cd00067">
    <property type="entry name" value="GAL4"/>
    <property type="match status" value="1"/>
</dbReference>
<dbReference type="InParanoid" id="A0A317XH86"/>
<dbReference type="PANTHER" id="PTHR47659">
    <property type="entry name" value="ZN(II)2CYS6 TRANSCRIPTION FACTOR (EUROFUNG)-RELATED"/>
    <property type="match status" value="1"/>
</dbReference>
<dbReference type="AlphaFoldDB" id="A0A317XH86"/>
<keyword evidence="6" id="KW-0539">Nucleus</keyword>
<dbReference type="Proteomes" id="UP000246740">
    <property type="component" value="Unassembled WGS sequence"/>
</dbReference>
<feature type="compositionally biased region" description="Low complexity" evidence="8">
    <location>
        <begin position="1"/>
        <end position="12"/>
    </location>
</feature>
<evidence type="ECO:0000256" key="7">
    <source>
        <dbReference type="ARBA" id="ARBA00040903"/>
    </source>
</evidence>
<dbReference type="GO" id="GO:0003677">
    <property type="term" value="F:DNA binding"/>
    <property type="evidence" value="ECO:0007669"/>
    <property type="project" value="UniProtKB-KW"/>
</dbReference>
<accession>A0A317XH86</accession>
<evidence type="ECO:0000256" key="2">
    <source>
        <dbReference type="ARBA" id="ARBA00022833"/>
    </source>
</evidence>
<keyword evidence="5" id="KW-0804">Transcription</keyword>
<organism evidence="10 11">
    <name type="scientific">Testicularia cyperi</name>
    <dbReference type="NCBI Taxonomy" id="1882483"/>
    <lineage>
        <taxon>Eukaryota</taxon>
        <taxon>Fungi</taxon>
        <taxon>Dikarya</taxon>
        <taxon>Basidiomycota</taxon>
        <taxon>Ustilaginomycotina</taxon>
        <taxon>Ustilaginomycetes</taxon>
        <taxon>Ustilaginales</taxon>
        <taxon>Anthracoideaceae</taxon>
        <taxon>Testicularia</taxon>
    </lineage>
</organism>
<dbReference type="Pfam" id="PF00172">
    <property type="entry name" value="Zn_clus"/>
    <property type="match status" value="1"/>
</dbReference>
<proteinExistence type="predicted"/>
<dbReference type="GO" id="GO:0008270">
    <property type="term" value="F:zinc ion binding"/>
    <property type="evidence" value="ECO:0007669"/>
    <property type="project" value="InterPro"/>
</dbReference>
<gene>
    <name evidence="10" type="ORF">BCV70DRAFT_168236</name>
</gene>
<feature type="non-terminal residue" evidence="10">
    <location>
        <position position="1"/>
    </location>
</feature>
<feature type="compositionally biased region" description="Low complexity" evidence="8">
    <location>
        <begin position="220"/>
        <end position="231"/>
    </location>
</feature>
<keyword evidence="1" id="KW-0479">Metal-binding</keyword>
<feature type="region of interest" description="Disordered" evidence="8">
    <location>
        <begin position="349"/>
        <end position="435"/>
    </location>
</feature>
<dbReference type="InterPro" id="IPR036864">
    <property type="entry name" value="Zn2-C6_fun-type_DNA-bd_sf"/>
</dbReference>
<feature type="region of interest" description="Disordered" evidence="8">
    <location>
        <begin position="1"/>
        <end position="34"/>
    </location>
</feature>
<feature type="region of interest" description="Disordered" evidence="8">
    <location>
        <begin position="476"/>
        <end position="516"/>
    </location>
</feature>
<evidence type="ECO:0000313" key="11">
    <source>
        <dbReference type="Proteomes" id="UP000246740"/>
    </source>
</evidence>
<dbReference type="SMART" id="SM00066">
    <property type="entry name" value="GAL4"/>
    <property type="match status" value="1"/>
</dbReference>
<evidence type="ECO:0000256" key="1">
    <source>
        <dbReference type="ARBA" id="ARBA00022723"/>
    </source>
</evidence>
<feature type="compositionally biased region" description="Gly residues" evidence="8">
    <location>
        <begin position="292"/>
        <end position="306"/>
    </location>
</feature>
<reference evidence="10 11" key="1">
    <citation type="journal article" date="2018" name="Mol. Biol. Evol.">
        <title>Broad Genomic Sampling Reveals a Smut Pathogenic Ancestry of the Fungal Clade Ustilaginomycotina.</title>
        <authorList>
            <person name="Kijpornyongpan T."/>
            <person name="Mondo S.J."/>
            <person name="Barry K."/>
            <person name="Sandor L."/>
            <person name="Lee J."/>
            <person name="Lipzen A."/>
            <person name="Pangilinan J."/>
            <person name="LaButti K."/>
            <person name="Hainaut M."/>
            <person name="Henrissat B."/>
            <person name="Grigoriev I.V."/>
            <person name="Spatafora J.W."/>
            <person name="Aime M.C."/>
        </authorList>
    </citation>
    <scope>NUCLEOTIDE SEQUENCE [LARGE SCALE GENOMIC DNA]</scope>
    <source>
        <strain evidence="10 11">MCA 3645</strain>
    </source>
</reference>
<keyword evidence="3" id="KW-0805">Transcription regulation</keyword>
<feature type="compositionally biased region" description="Basic residues" evidence="8">
    <location>
        <begin position="113"/>
        <end position="128"/>
    </location>
</feature>
<feature type="compositionally biased region" description="Low complexity" evidence="8">
    <location>
        <begin position="274"/>
        <end position="291"/>
    </location>
</feature>
<evidence type="ECO:0000256" key="5">
    <source>
        <dbReference type="ARBA" id="ARBA00023163"/>
    </source>
</evidence>
<feature type="compositionally biased region" description="Polar residues" evidence="8">
    <location>
        <begin position="263"/>
        <end position="273"/>
    </location>
</feature>
<feature type="region of interest" description="Disordered" evidence="8">
    <location>
        <begin position="220"/>
        <end position="330"/>
    </location>
</feature>
<keyword evidence="2" id="KW-0862">Zinc</keyword>
<dbReference type="InterPro" id="IPR050335">
    <property type="entry name" value="ERT1_acuK_gluconeogen_tf"/>
</dbReference>
<evidence type="ECO:0000256" key="8">
    <source>
        <dbReference type="SAM" id="MobiDB-lite"/>
    </source>
</evidence>
<sequence length="516" mass="54532">QQQHQQAPQQQAGYYSHHPSSQHMDPNGQLYGVHQIGHPDMMAGGQFGSHHDMMAHQHGYAGLQGAGIRPKRKQVKNACVNCQKACKKCDEGRPCSRCVKYGLTDTCQDSARKERRRGIKRGPYKRRATTGSQPNGSSLTVPGSMSGYGRDGHISPSSRSDGMVATPGTDSNFSSPAFNTQVLAPRPAMPLQMPSQQWQSGAAAGAEDREGLRARYGQAANGQQQGSYYGYEQDPSHHGYDRSSSAPIAPQGSMLSPVGRFPNTGTPQSQTSQLPSLMSGPTSSSSSSYLGGVYGNGQNGRVGAGNGSTSSLISPPLHSSSGSGFLSASSGPNGIAHHRLHSDSSLATLSSAGASSSTMSPRTPLNGPGSDQPLMSPSGNKMSGFTPPQPTVPPVSGAFLQDPNRPFPLKMPKAPQRGRSGTGNGYMDQQAPAQRYENVYGQTNNLAPIGKREPSPHHYQRSSPYIGIQAMDDRRQQFGNTPRMDLSPNPGMMSLRTDKDMAGPPPPAPAGSLGLA</sequence>
<dbReference type="GO" id="GO:0000981">
    <property type="term" value="F:DNA-binding transcription factor activity, RNA polymerase II-specific"/>
    <property type="evidence" value="ECO:0007669"/>
    <property type="project" value="InterPro"/>
</dbReference>
<feature type="domain" description="Zn(2)-C6 fungal-type" evidence="9">
    <location>
        <begin position="78"/>
        <end position="107"/>
    </location>
</feature>
<dbReference type="PROSITE" id="PS50048">
    <property type="entry name" value="ZN2_CY6_FUNGAL_2"/>
    <property type="match status" value="1"/>
</dbReference>
<feature type="compositionally biased region" description="Polar residues" evidence="8">
    <location>
        <begin position="168"/>
        <end position="178"/>
    </location>
</feature>
<evidence type="ECO:0000256" key="4">
    <source>
        <dbReference type="ARBA" id="ARBA00023125"/>
    </source>
</evidence>
<feature type="region of interest" description="Disordered" evidence="8">
    <location>
        <begin position="109"/>
        <end position="178"/>
    </location>
</feature>
<feature type="compositionally biased region" description="Polar residues" evidence="8">
    <location>
        <begin position="373"/>
        <end position="383"/>
    </location>
</feature>
<protein>
    <recommendedName>
        <fullName evidence="7">Transcription activator of gluconeogenesis ERT1</fullName>
    </recommendedName>
</protein>
<name>A0A317XH86_9BASI</name>
<dbReference type="SUPFAM" id="SSF57701">
    <property type="entry name" value="Zn2/Cys6 DNA-binding domain"/>
    <property type="match status" value="1"/>
</dbReference>
<keyword evidence="4" id="KW-0238">DNA-binding</keyword>
<evidence type="ECO:0000256" key="6">
    <source>
        <dbReference type="ARBA" id="ARBA00023242"/>
    </source>
</evidence>
<dbReference type="InterPro" id="IPR001138">
    <property type="entry name" value="Zn2Cys6_DnaBD"/>
</dbReference>